<feature type="coiled-coil region" evidence="1">
    <location>
        <begin position="657"/>
        <end position="684"/>
    </location>
</feature>
<evidence type="ECO:0000256" key="2">
    <source>
        <dbReference type="SAM" id="MobiDB-lite"/>
    </source>
</evidence>
<dbReference type="InterPro" id="IPR000225">
    <property type="entry name" value="Armadillo"/>
</dbReference>
<organism evidence="4 5">
    <name type="scientific">Mytilus coruscus</name>
    <name type="common">Sea mussel</name>
    <dbReference type="NCBI Taxonomy" id="42192"/>
    <lineage>
        <taxon>Eukaryota</taxon>
        <taxon>Metazoa</taxon>
        <taxon>Spiralia</taxon>
        <taxon>Lophotrochozoa</taxon>
        <taxon>Mollusca</taxon>
        <taxon>Bivalvia</taxon>
        <taxon>Autobranchia</taxon>
        <taxon>Pteriomorphia</taxon>
        <taxon>Mytilida</taxon>
        <taxon>Mytiloidea</taxon>
        <taxon>Mytilidae</taxon>
        <taxon>Mytilinae</taxon>
        <taxon>Mytilus</taxon>
    </lineage>
</organism>
<accession>A0A6J8CXM3</accession>
<sequence>MDKQSKSVNGNTGASHGHMIQPNSKDHAAANTSLNILDKKMAKEDGKTEIDEEETEKNDETSEVVDILTETDFEVKKLELLEKAKKAMKEINNSQHDRTSQGHLTERLRASILKIYNSYFWLKKTSIKRRTEYRLQLAGELILADNNTLVIFCDLCKNIFHSGYRNSEGKAVGAIFKPLKNMIVFLQNITDNREPNVCKTILEQSDFLNILIQKLHEWKEQHLRQELKENDNILLTSTLGILHNIAQDEDSIPKLREIGIIEAVQPYIDSSSEIKRLSSLAILANVVNEEESKILQSNDDLISFMVKSLKKAMHSKIRRCHGWSVREIARTVRMVARNNVNKKTVVTHGTLTLLVELADQPKHIEEQREAVRVLWTLSFDKQNQSEMIENKDNNCVIDIFIRHSKSEDSEVRRTCTKALWTMKDGLRTSQYYQQIVENLKLPDAIKTSKATNDSHVMISYNWGHQTIMKHICSCLRNNGIKVWMDIDDMHGSTLQAMANAVEKADIVLVCFSQKYKNSDNCRADLQVDEIGICTNKMEITYLLLSAIFERNEWLNLSPSNIITALEIICPDIHVPRVDSLKRHMLKVVSRCDKSADLLNQKVSLLYTNCDVKFTVNGRMTNRDFLSMFTAMSKHHTIHEIYKHILPHFKLESPPSSVAALRQKYKKLVELREKLQKNQKNYDLEHLLNSNFILLTDTSSTKQSNLNESTKRKLDTFVKFQSEFSKLGTEIQNMESELEISSEIAADFKLQYEMALDEIYELQTEIDVLKNEIKKLKLDTDKIKTVEAEKRKTVKNLTYYKRQNNELKQNDSEQKQLISKLQKEVSERNRNIASLTEQVTVLLDDQISISTFSDGKYLPAVRQVVQDLHSFGVGVKHIGQTINSVLKHLLGVDELKLPSESSNRRMILESNLLAKMQIGEVLLHSQNSNTLHFDGTSDAQRHFLGFQITTNHENLSLSLNENLRGDTQTQVKTIKDNFLEIANLVSHSNEHINENYAKLMLSIKNMMSDQHIVNKNFYDEFVKMRTDLLQKI</sequence>
<dbReference type="SUPFAM" id="SSF52200">
    <property type="entry name" value="Toll/Interleukin receptor TIR domain"/>
    <property type="match status" value="1"/>
</dbReference>
<dbReference type="SMART" id="SM00185">
    <property type="entry name" value="ARM"/>
    <property type="match status" value="2"/>
</dbReference>
<dbReference type="PANTHER" id="PTHR46270:SF2">
    <property type="entry name" value="TIR DOMAIN-CONTAINING PROTEIN"/>
    <property type="match status" value="1"/>
</dbReference>
<dbReference type="Gene3D" id="1.25.10.10">
    <property type="entry name" value="Leucine-rich Repeat Variant"/>
    <property type="match status" value="1"/>
</dbReference>
<dbReference type="GO" id="GO:0007165">
    <property type="term" value="P:signal transduction"/>
    <property type="evidence" value="ECO:0007669"/>
    <property type="project" value="InterPro"/>
</dbReference>
<evidence type="ECO:0000259" key="3">
    <source>
        <dbReference type="Pfam" id="PF13676"/>
    </source>
</evidence>
<gene>
    <name evidence="4" type="ORF">MCOR_35360</name>
</gene>
<feature type="compositionally biased region" description="Acidic residues" evidence="2">
    <location>
        <begin position="50"/>
        <end position="62"/>
    </location>
</feature>
<dbReference type="Gene3D" id="3.40.50.10140">
    <property type="entry name" value="Toll/interleukin-1 receptor homology (TIR) domain"/>
    <property type="match status" value="1"/>
</dbReference>
<dbReference type="AlphaFoldDB" id="A0A6J8CXM3"/>
<keyword evidence="5" id="KW-1185">Reference proteome</keyword>
<protein>
    <recommendedName>
        <fullName evidence="3">TIR domain-containing protein</fullName>
    </recommendedName>
</protein>
<dbReference type="OrthoDB" id="6187562at2759"/>
<feature type="coiled-coil region" evidence="1">
    <location>
        <begin position="751"/>
        <end position="778"/>
    </location>
</feature>
<dbReference type="InterPro" id="IPR035897">
    <property type="entry name" value="Toll_tir_struct_dom_sf"/>
</dbReference>
<name>A0A6J8CXM3_MYTCO</name>
<dbReference type="PANTHER" id="PTHR46270">
    <property type="entry name" value="ARMADILLO-TYPE FOLD-RELATED"/>
    <property type="match status" value="1"/>
</dbReference>
<dbReference type="Proteomes" id="UP000507470">
    <property type="component" value="Unassembled WGS sequence"/>
</dbReference>
<feature type="compositionally biased region" description="Basic and acidic residues" evidence="2">
    <location>
        <begin position="37"/>
        <end position="49"/>
    </location>
</feature>
<dbReference type="SUPFAM" id="SSF48371">
    <property type="entry name" value="ARM repeat"/>
    <property type="match status" value="1"/>
</dbReference>
<feature type="compositionally biased region" description="Polar residues" evidence="2">
    <location>
        <begin position="1"/>
        <end position="14"/>
    </location>
</feature>
<keyword evidence="1" id="KW-0175">Coiled coil</keyword>
<dbReference type="InterPro" id="IPR000157">
    <property type="entry name" value="TIR_dom"/>
</dbReference>
<dbReference type="InterPro" id="IPR011989">
    <property type="entry name" value="ARM-like"/>
</dbReference>
<feature type="coiled-coil region" evidence="1">
    <location>
        <begin position="803"/>
        <end position="837"/>
    </location>
</feature>
<feature type="domain" description="TIR" evidence="3">
    <location>
        <begin position="456"/>
        <end position="526"/>
    </location>
</feature>
<reference evidence="4 5" key="1">
    <citation type="submission" date="2020-06" db="EMBL/GenBank/DDBJ databases">
        <authorList>
            <person name="Li R."/>
            <person name="Bekaert M."/>
        </authorList>
    </citation>
    <scope>NUCLEOTIDE SEQUENCE [LARGE SCALE GENOMIC DNA]</scope>
    <source>
        <strain evidence="5">wild</strain>
    </source>
</reference>
<evidence type="ECO:0000256" key="1">
    <source>
        <dbReference type="SAM" id="Coils"/>
    </source>
</evidence>
<proteinExistence type="predicted"/>
<dbReference type="EMBL" id="CACVKT020006393">
    <property type="protein sequence ID" value="CAC5401258.1"/>
    <property type="molecule type" value="Genomic_DNA"/>
</dbReference>
<evidence type="ECO:0000313" key="5">
    <source>
        <dbReference type="Proteomes" id="UP000507470"/>
    </source>
</evidence>
<evidence type="ECO:0000313" key="4">
    <source>
        <dbReference type="EMBL" id="CAC5401258.1"/>
    </source>
</evidence>
<feature type="region of interest" description="Disordered" evidence="2">
    <location>
        <begin position="1"/>
        <end position="62"/>
    </location>
</feature>
<dbReference type="InterPro" id="IPR016024">
    <property type="entry name" value="ARM-type_fold"/>
</dbReference>
<dbReference type="Pfam" id="PF13676">
    <property type="entry name" value="TIR_2"/>
    <property type="match status" value="1"/>
</dbReference>